<keyword evidence="2" id="KW-1185">Reference proteome</keyword>
<name>A0AAV2DZE0_9ROSI</name>
<dbReference type="EMBL" id="OZ034816">
    <property type="protein sequence ID" value="CAL1378945.1"/>
    <property type="molecule type" value="Genomic_DNA"/>
</dbReference>
<gene>
    <name evidence="1" type="ORF">LTRI10_LOCUS20493</name>
</gene>
<protein>
    <submittedName>
        <fullName evidence="1">Uncharacterized protein</fullName>
    </submittedName>
</protein>
<evidence type="ECO:0000313" key="1">
    <source>
        <dbReference type="EMBL" id="CAL1378945.1"/>
    </source>
</evidence>
<accession>A0AAV2DZE0</accession>
<sequence>MPSYSLLFDEEVLIAKIDWARGQLAVAAVLRPIFGQAEDATEKGEGDRLRVRLWGGVGWSWNASGLACHL</sequence>
<proteinExistence type="predicted"/>
<reference evidence="1 2" key="1">
    <citation type="submission" date="2024-04" db="EMBL/GenBank/DDBJ databases">
        <authorList>
            <person name="Fracassetti M."/>
        </authorList>
    </citation>
    <scope>NUCLEOTIDE SEQUENCE [LARGE SCALE GENOMIC DNA]</scope>
</reference>
<dbReference type="Proteomes" id="UP001497516">
    <property type="component" value="Chromosome 3"/>
</dbReference>
<organism evidence="1 2">
    <name type="scientific">Linum trigynum</name>
    <dbReference type="NCBI Taxonomy" id="586398"/>
    <lineage>
        <taxon>Eukaryota</taxon>
        <taxon>Viridiplantae</taxon>
        <taxon>Streptophyta</taxon>
        <taxon>Embryophyta</taxon>
        <taxon>Tracheophyta</taxon>
        <taxon>Spermatophyta</taxon>
        <taxon>Magnoliopsida</taxon>
        <taxon>eudicotyledons</taxon>
        <taxon>Gunneridae</taxon>
        <taxon>Pentapetalae</taxon>
        <taxon>rosids</taxon>
        <taxon>fabids</taxon>
        <taxon>Malpighiales</taxon>
        <taxon>Linaceae</taxon>
        <taxon>Linum</taxon>
    </lineage>
</organism>
<dbReference type="AlphaFoldDB" id="A0AAV2DZE0"/>
<evidence type="ECO:0000313" key="2">
    <source>
        <dbReference type="Proteomes" id="UP001497516"/>
    </source>
</evidence>